<dbReference type="InterPro" id="IPR015384">
    <property type="entry name" value="TACI_Cys-rich-dom"/>
</dbReference>
<dbReference type="SUPFAM" id="SSF57586">
    <property type="entry name" value="TNF receptor-like"/>
    <property type="match status" value="2"/>
</dbReference>
<name>A0A3B3QWZ5_9TELE</name>
<dbReference type="Gene3D" id="4.10.1290.10">
    <property type="entry name" value="Tumor necrosis factor receptor superfamily"/>
    <property type="match status" value="2"/>
</dbReference>
<sequence length="245" mass="26874">MAGTCHEGQYWDHLLRMCMPCQTQCAQPYQTERCNNFCVAIECKSVKGNFYDLLLKRCLRCSEVCGRHPLECSQTCSTKSTTPNLTKELLDRPPNSGAEYHTVLIYSLLGVCLAMLVCTLALATLVLLRRARARKQTAVHKGGDTAPQEHGSSSRDRLLVASKPPLKKASLPTETCVHCFPELRVPLCRPGREPPMQTPATTTLYQQASVTGPATRGSPCCLQGGAPPVEKDRLRIICSPTQSSV</sequence>
<dbReference type="STRING" id="1676925.ENSPKIP00000010429"/>
<accession>A0A3B3QWZ5</accession>
<feature type="region of interest" description="Disordered" evidence="1">
    <location>
        <begin position="137"/>
        <end position="157"/>
    </location>
</feature>
<dbReference type="PANTHER" id="PTHR15511:SF2">
    <property type="entry name" value="TUMOR NECROSIS FACTOR RECEPTOR SUPERFAMILY MEMBER 13B"/>
    <property type="match status" value="1"/>
</dbReference>
<feature type="transmembrane region" description="Helical" evidence="2">
    <location>
        <begin position="103"/>
        <end position="128"/>
    </location>
</feature>
<keyword evidence="2" id="KW-0472">Membrane</keyword>
<dbReference type="GeneTree" id="ENSGT00390000013910"/>
<dbReference type="GO" id="GO:0001782">
    <property type="term" value="P:B cell homeostasis"/>
    <property type="evidence" value="ECO:0007669"/>
    <property type="project" value="TreeGrafter"/>
</dbReference>
<evidence type="ECO:0000313" key="4">
    <source>
        <dbReference type="Ensembl" id="ENSPKIP00000010429.1"/>
    </source>
</evidence>
<dbReference type="InterPro" id="IPR022317">
    <property type="entry name" value="TNFR_13B"/>
</dbReference>
<keyword evidence="2" id="KW-0812">Transmembrane</keyword>
<dbReference type="Pfam" id="PF09305">
    <property type="entry name" value="TACI-CRD2"/>
    <property type="match status" value="1"/>
</dbReference>
<dbReference type="AlphaFoldDB" id="A0A3B3QWZ5"/>
<dbReference type="Proteomes" id="UP000261540">
    <property type="component" value="Unplaced"/>
</dbReference>
<dbReference type="GO" id="GO:0002244">
    <property type="term" value="P:hematopoietic progenitor cell differentiation"/>
    <property type="evidence" value="ECO:0007669"/>
    <property type="project" value="TreeGrafter"/>
</dbReference>
<keyword evidence="5" id="KW-1185">Reference proteome</keyword>
<dbReference type="OrthoDB" id="9934669at2759"/>
<evidence type="ECO:0000256" key="2">
    <source>
        <dbReference type="SAM" id="Phobius"/>
    </source>
</evidence>
<feature type="domain" description="TACI cysteine-rich" evidence="3">
    <location>
        <begin position="42"/>
        <end position="78"/>
    </location>
</feature>
<reference evidence="4" key="2">
    <citation type="submission" date="2025-09" db="UniProtKB">
        <authorList>
            <consortium name="Ensembl"/>
        </authorList>
    </citation>
    <scope>IDENTIFICATION</scope>
</reference>
<dbReference type="PRINTS" id="PR01963">
    <property type="entry name" value="TNFACTORR13B"/>
</dbReference>
<keyword evidence="2" id="KW-1133">Transmembrane helix</keyword>
<protein>
    <submittedName>
        <fullName evidence="4">TNF receptor superfamily member 13B</fullName>
    </submittedName>
</protein>
<dbReference type="KEGG" id="pki:111860612"/>
<evidence type="ECO:0000256" key="1">
    <source>
        <dbReference type="SAM" id="MobiDB-lite"/>
    </source>
</evidence>
<evidence type="ECO:0000259" key="3">
    <source>
        <dbReference type="Pfam" id="PF09305"/>
    </source>
</evidence>
<proteinExistence type="predicted"/>
<organism evidence="4 5">
    <name type="scientific">Paramormyrops kingsleyae</name>
    <dbReference type="NCBI Taxonomy" id="1676925"/>
    <lineage>
        <taxon>Eukaryota</taxon>
        <taxon>Metazoa</taxon>
        <taxon>Chordata</taxon>
        <taxon>Craniata</taxon>
        <taxon>Vertebrata</taxon>
        <taxon>Euteleostomi</taxon>
        <taxon>Actinopterygii</taxon>
        <taxon>Neopterygii</taxon>
        <taxon>Teleostei</taxon>
        <taxon>Osteoglossocephala</taxon>
        <taxon>Osteoglossomorpha</taxon>
        <taxon>Osteoglossiformes</taxon>
        <taxon>Mormyridae</taxon>
        <taxon>Paramormyrops</taxon>
    </lineage>
</organism>
<evidence type="ECO:0000313" key="5">
    <source>
        <dbReference type="Proteomes" id="UP000261540"/>
    </source>
</evidence>
<dbReference type="GO" id="GO:0005886">
    <property type="term" value="C:plasma membrane"/>
    <property type="evidence" value="ECO:0007669"/>
    <property type="project" value="InterPro"/>
</dbReference>
<dbReference type="GO" id="GO:0030889">
    <property type="term" value="P:negative regulation of B cell proliferation"/>
    <property type="evidence" value="ECO:0007669"/>
    <property type="project" value="TreeGrafter"/>
</dbReference>
<reference evidence="4" key="1">
    <citation type="submission" date="2025-08" db="UniProtKB">
        <authorList>
            <consortium name="Ensembl"/>
        </authorList>
    </citation>
    <scope>IDENTIFICATION</scope>
</reference>
<dbReference type="Ensembl" id="ENSPKIT00000034561.1">
    <property type="protein sequence ID" value="ENSPKIP00000010429.1"/>
    <property type="gene ID" value="ENSPKIG00000025152.1"/>
</dbReference>
<dbReference type="PANTHER" id="PTHR15511">
    <property type="entry name" value="TUMOR NECROSIS FACTOR RECEPTOR SUPERFAMILY MEMBER 13B"/>
    <property type="match status" value="1"/>
</dbReference>